<feature type="non-terminal residue" evidence="2">
    <location>
        <position position="132"/>
    </location>
</feature>
<gene>
    <name evidence="2" type="ORF">S03H2_61620</name>
</gene>
<dbReference type="Gene3D" id="3.40.50.300">
    <property type="entry name" value="P-loop containing nucleotide triphosphate hydrolases"/>
    <property type="match status" value="1"/>
</dbReference>
<dbReference type="Pfam" id="PF03796">
    <property type="entry name" value="DnaB_C"/>
    <property type="match status" value="1"/>
</dbReference>
<dbReference type="PANTHER" id="PTHR30153:SF2">
    <property type="entry name" value="REPLICATIVE DNA HELICASE"/>
    <property type="match status" value="1"/>
</dbReference>
<sequence length="132" mass="15515">MEQFRGFPAKMQFTPLPNLFFSSLLPQISDIIVDYLQLMQGEDRRENRVQEIGYISRSLKALARDLNVPVLALSQLSRQVDWRASHIPKLSDLRESGSIEQDADIVIFIHREEADYTIEEWQDQHPDREYPR</sequence>
<evidence type="ECO:0000259" key="1">
    <source>
        <dbReference type="PROSITE" id="PS51199"/>
    </source>
</evidence>
<dbReference type="PANTHER" id="PTHR30153">
    <property type="entry name" value="REPLICATIVE DNA HELICASE DNAB"/>
    <property type="match status" value="1"/>
</dbReference>
<dbReference type="GO" id="GO:0003678">
    <property type="term" value="F:DNA helicase activity"/>
    <property type="evidence" value="ECO:0007669"/>
    <property type="project" value="InterPro"/>
</dbReference>
<dbReference type="SUPFAM" id="SSF52540">
    <property type="entry name" value="P-loop containing nucleoside triphosphate hydrolases"/>
    <property type="match status" value="1"/>
</dbReference>
<evidence type="ECO:0000313" key="2">
    <source>
        <dbReference type="EMBL" id="GAH84943.1"/>
    </source>
</evidence>
<name>X1KSF2_9ZZZZ</name>
<organism evidence="2">
    <name type="scientific">marine sediment metagenome</name>
    <dbReference type="NCBI Taxonomy" id="412755"/>
    <lineage>
        <taxon>unclassified sequences</taxon>
        <taxon>metagenomes</taxon>
        <taxon>ecological metagenomes</taxon>
    </lineage>
</organism>
<accession>X1KSF2</accession>
<reference evidence="2" key="1">
    <citation type="journal article" date="2014" name="Front. Microbiol.">
        <title>High frequency of phylogenetically diverse reductive dehalogenase-homologous genes in deep subseafloor sedimentary metagenomes.</title>
        <authorList>
            <person name="Kawai M."/>
            <person name="Futagami T."/>
            <person name="Toyoda A."/>
            <person name="Takaki Y."/>
            <person name="Nishi S."/>
            <person name="Hori S."/>
            <person name="Arai W."/>
            <person name="Tsubouchi T."/>
            <person name="Morono Y."/>
            <person name="Uchiyama I."/>
            <person name="Ito T."/>
            <person name="Fujiyama A."/>
            <person name="Inagaki F."/>
            <person name="Takami H."/>
        </authorList>
    </citation>
    <scope>NUCLEOTIDE SEQUENCE</scope>
    <source>
        <strain evidence="2">Expedition CK06-06</strain>
    </source>
</reference>
<dbReference type="InterPro" id="IPR027417">
    <property type="entry name" value="P-loop_NTPase"/>
</dbReference>
<protein>
    <recommendedName>
        <fullName evidence="1">SF4 helicase domain-containing protein</fullName>
    </recommendedName>
</protein>
<dbReference type="PROSITE" id="PS51199">
    <property type="entry name" value="SF4_HELICASE"/>
    <property type="match status" value="1"/>
</dbReference>
<proteinExistence type="predicted"/>
<dbReference type="InterPro" id="IPR007694">
    <property type="entry name" value="DNA_helicase_DnaB-like_C"/>
</dbReference>
<dbReference type="GO" id="GO:0005524">
    <property type="term" value="F:ATP binding"/>
    <property type="evidence" value="ECO:0007669"/>
    <property type="project" value="InterPro"/>
</dbReference>
<dbReference type="GO" id="GO:0006260">
    <property type="term" value="P:DNA replication"/>
    <property type="evidence" value="ECO:0007669"/>
    <property type="project" value="InterPro"/>
</dbReference>
<feature type="domain" description="SF4 helicase" evidence="1">
    <location>
        <begin position="1"/>
        <end position="132"/>
    </location>
</feature>
<dbReference type="GO" id="GO:0005829">
    <property type="term" value="C:cytosol"/>
    <property type="evidence" value="ECO:0007669"/>
    <property type="project" value="TreeGrafter"/>
</dbReference>
<comment type="caution">
    <text evidence="2">The sequence shown here is derived from an EMBL/GenBank/DDBJ whole genome shotgun (WGS) entry which is preliminary data.</text>
</comment>
<dbReference type="EMBL" id="BARU01039784">
    <property type="protein sequence ID" value="GAH84943.1"/>
    <property type="molecule type" value="Genomic_DNA"/>
</dbReference>
<dbReference type="AlphaFoldDB" id="X1KSF2"/>